<name>A0A563EQD2_9PSEU</name>
<dbReference type="AlphaFoldDB" id="A0A563EQD2"/>
<dbReference type="PANTHER" id="PTHR43252">
    <property type="entry name" value="TRANSCRIPTIONAL REGULATOR YQJI"/>
    <property type="match status" value="1"/>
</dbReference>
<evidence type="ECO:0000313" key="2">
    <source>
        <dbReference type="EMBL" id="TWP49606.1"/>
    </source>
</evidence>
<protein>
    <submittedName>
        <fullName evidence="2">PadR family transcriptional regulator</fullName>
    </submittedName>
</protein>
<accession>A0A563EQD2</accession>
<comment type="caution">
    <text evidence="2">The sequence shown here is derived from an EMBL/GenBank/DDBJ whole genome shotgun (WGS) entry which is preliminary data.</text>
</comment>
<dbReference type="OrthoDB" id="8443918at2"/>
<dbReference type="Gene3D" id="1.10.10.10">
    <property type="entry name" value="Winged helix-like DNA-binding domain superfamily/Winged helix DNA-binding domain"/>
    <property type="match status" value="1"/>
</dbReference>
<keyword evidence="3" id="KW-1185">Reference proteome</keyword>
<dbReference type="InterPro" id="IPR036390">
    <property type="entry name" value="WH_DNA-bd_sf"/>
</dbReference>
<evidence type="ECO:0000259" key="1">
    <source>
        <dbReference type="Pfam" id="PF03551"/>
    </source>
</evidence>
<reference evidence="2 3" key="1">
    <citation type="submission" date="2019-07" db="EMBL/GenBank/DDBJ databases">
        <title>Lentzea xizangensis sp. nov., isolated from Qinghai-Tibetan Plateau Soils.</title>
        <authorList>
            <person name="Huang J."/>
        </authorList>
    </citation>
    <scope>NUCLEOTIDE SEQUENCE [LARGE SCALE GENOMIC DNA]</scope>
    <source>
        <strain evidence="2 3">FXJ1.1311</strain>
    </source>
</reference>
<dbReference type="RefSeq" id="WP_146354612.1">
    <property type="nucleotide sequence ID" value="NZ_VOBR01000015.1"/>
</dbReference>
<sequence length="195" mass="22459">MKYRRTNPLALAVLALLWERPMHPYELAATMRERHQENVIKLNYGSLYTVVDGLAKAELIRHVEFSREGKRPERSVYALTPEGRAELDSWLRELIAVPAREYPQFEAGISMVGLLPPDEAQLLLTRRAAAVEEHITALTTLTAQLKERGLPRLAWIELDYRMTMLRAEHAWLTSFTEATRDGTVDGHQFWVEAHR</sequence>
<proteinExistence type="predicted"/>
<dbReference type="InterPro" id="IPR005149">
    <property type="entry name" value="Tscrpt_reg_PadR_N"/>
</dbReference>
<dbReference type="Pfam" id="PF03551">
    <property type="entry name" value="PadR"/>
    <property type="match status" value="1"/>
</dbReference>
<dbReference type="EMBL" id="VOBR01000015">
    <property type="protein sequence ID" value="TWP49606.1"/>
    <property type="molecule type" value="Genomic_DNA"/>
</dbReference>
<dbReference type="Proteomes" id="UP000316639">
    <property type="component" value="Unassembled WGS sequence"/>
</dbReference>
<dbReference type="InterPro" id="IPR036388">
    <property type="entry name" value="WH-like_DNA-bd_sf"/>
</dbReference>
<dbReference type="SUPFAM" id="SSF46785">
    <property type="entry name" value="Winged helix' DNA-binding domain"/>
    <property type="match status" value="1"/>
</dbReference>
<organism evidence="2 3">
    <name type="scientific">Lentzea tibetensis</name>
    <dbReference type="NCBI Taxonomy" id="2591470"/>
    <lineage>
        <taxon>Bacteria</taxon>
        <taxon>Bacillati</taxon>
        <taxon>Actinomycetota</taxon>
        <taxon>Actinomycetes</taxon>
        <taxon>Pseudonocardiales</taxon>
        <taxon>Pseudonocardiaceae</taxon>
        <taxon>Lentzea</taxon>
    </lineage>
</organism>
<evidence type="ECO:0000313" key="3">
    <source>
        <dbReference type="Proteomes" id="UP000316639"/>
    </source>
</evidence>
<dbReference type="PANTHER" id="PTHR43252:SF2">
    <property type="entry name" value="TRANSCRIPTION REGULATOR, PADR-LIKE FAMILY"/>
    <property type="match status" value="1"/>
</dbReference>
<feature type="domain" description="Transcription regulator PadR N-terminal" evidence="1">
    <location>
        <begin position="13"/>
        <end position="88"/>
    </location>
</feature>
<gene>
    <name evidence="2" type="ORF">FKR81_24065</name>
</gene>